<dbReference type="AlphaFoldDB" id="A0A8J5VI46"/>
<organism evidence="1 2">
    <name type="scientific">Zizania palustris</name>
    <name type="common">Northern wild rice</name>
    <dbReference type="NCBI Taxonomy" id="103762"/>
    <lineage>
        <taxon>Eukaryota</taxon>
        <taxon>Viridiplantae</taxon>
        <taxon>Streptophyta</taxon>
        <taxon>Embryophyta</taxon>
        <taxon>Tracheophyta</taxon>
        <taxon>Spermatophyta</taxon>
        <taxon>Magnoliopsida</taxon>
        <taxon>Liliopsida</taxon>
        <taxon>Poales</taxon>
        <taxon>Poaceae</taxon>
        <taxon>BOP clade</taxon>
        <taxon>Oryzoideae</taxon>
        <taxon>Oryzeae</taxon>
        <taxon>Zizaniinae</taxon>
        <taxon>Zizania</taxon>
    </lineage>
</organism>
<comment type="caution">
    <text evidence="1">The sequence shown here is derived from an EMBL/GenBank/DDBJ whole genome shotgun (WGS) entry which is preliminary data.</text>
</comment>
<dbReference type="Proteomes" id="UP000729402">
    <property type="component" value="Unassembled WGS sequence"/>
</dbReference>
<evidence type="ECO:0000313" key="1">
    <source>
        <dbReference type="EMBL" id="KAG8044989.1"/>
    </source>
</evidence>
<accession>A0A8J5VI46</accession>
<sequence length="75" mass="8243">MESAATCGLHFSWSLSLVCHRYSPHHRAITFPVVRTYHHASMITVSCLCSLLASTTTMLATCMTSQRTVATIPES</sequence>
<protein>
    <submittedName>
        <fullName evidence="1">Uncharacterized protein</fullName>
    </submittedName>
</protein>
<proteinExistence type="predicted"/>
<name>A0A8J5VI46_ZIZPA</name>
<evidence type="ECO:0000313" key="2">
    <source>
        <dbReference type="Proteomes" id="UP000729402"/>
    </source>
</evidence>
<gene>
    <name evidence="1" type="ORF">GUJ93_ZPchr0008g12301</name>
</gene>
<dbReference type="EMBL" id="JAAALK010000290">
    <property type="protein sequence ID" value="KAG8044989.1"/>
    <property type="molecule type" value="Genomic_DNA"/>
</dbReference>
<reference evidence="1" key="2">
    <citation type="submission" date="2021-02" db="EMBL/GenBank/DDBJ databases">
        <authorList>
            <person name="Kimball J.A."/>
            <person name="Haas M.W."/>
            <person name="Macchietto M."/>
            <person name="Kono T."/>
            <person name="Duquette J."/>
            <person name="Shao M."/>
        </authorList>
    </citation>
    <scope>NUCLEOTIDE SEQUENCE</scope>
    <source>
        <tissue evidence="1">Fresh leaf tissue</tissue>
    </source>
</reference>
<keyword evidence="2" id="KW-1185">Reference proteome</keyword>
<reference evidence="1" key="1">
    <citation type="journal article" date="2021" name="bioRxiv">
        <title>Whole Genome Assembly and Annotation of Northern Wild Rice, Zizania palustris L., Supports a Whole Genome Duplication in the Zizania Genus.</title>
        <authorList>
            <person name="Haas M."/>
            <person name="Kono T."/>
            <person name="Macchietto M."/>
            <person name="Millas R."/>
            <person name="McGilp L."/>
            <person name="Shao M."/>
            <person name="Duquette J."/>
            <person name="Hirsch C.N."/>
            <person name="Kimball J."/>
        </authorList>
    </citation>
    <scope>NUCLEOTIDE SEQUENCE</scope>
    <source>
        <tissue evidence="1">Fresh leaf tissue</tissue>
    </source>
</reference>